<organism evidence="6 7">
    <name type="scientific">Hortaea werneckii</name>
    <name type="common">Black yeast</name>
    <name type="synonym">Cladosporium werneckii</name>
    <dbReference type="NCBI Taxonomy" id="91943"/>
    <lineage>
        <taxon>Eukaryota</taxon>
        <taxon>Fungi</taxon>
        <taxon>Dikarya</taxon>
        <taxon>Ascomycota</taxon>
        <taxon>Pezizomycotina</taxon>
        <taxon>Dothideomycetes</taxon>
        <taxon>Dothideomycetidae</taxon>
        <taxon>Mycosphaerellales</taxon>
        <taxon>Teratosphaeriaceae</taxon>
        <taxon>Hortaea</taxon>
    </lineage>
</organism>
<dbReference type="GO" id="GO:0008677">
    <property type="term" value="F:2-dehydropantoate 2-reductase activity"/>
    <property type="evidence" value="ECO:0007669"/>
    <property type="project" value="InterPro"/>
</dbReference>
<dbReference type="SUPFAM" id="SSF51735">
    <property type="entry name" value="NAD(P)-binding Rossmann-fold domains"/>
    <property type="match status" value="1"/>
</dbReference>
<sequence>MLLLLGDSHPVGPAASDGGQADLLDRRNSIEYSLSTNMAEKASVLLVGGGSVGAIAALNLEVGNQAAVTIVCRSNYQAVKDNGYNIRSCDHGTIECWKPGEVVNTVPKTDRNGRPFDYVVCVTKNVADVPPPLTDLIRPAVANETVIVLIQNGLNIERPMFAAFPANVVLSGVSMIGASESRPGEVEQGFNDILYIGPFRNPSLDAEKERSAAQTFVKIYGAGGKTQCEYNADVGWTRWRKLVYNACLNPICAITDLDTGRIRLAEGAVEGLVRPAMKEIIATAQASGYHLPPTIADDMINMDPLDLYLPPSMLQDLRKDNYIEYETILGEPLREGEKLGVPMPTLRVLYHLCQAIQWKNKEARGLVSVPPRGDFTAS</sequence>
<reference evidence="6 7" key="1">
    <citation type="journal article" date="2018" name="BMC Genomics">
        <title>Genomic evidence for intraspecific hybridization in a clonal and extremely halotolerant yeast.</title>
        <authorList>
            <person name="Gostincar C."/>
            <person name="Stajich J.E."/>
            <person name="Zupancic J."/>
            <person name="Zalar P."/>
            <person name="Gunde-Cimerman N."/>
        </authorList>
    </citation>
    <scope>NUCLEOTIDE SEQUENCE [LARGE SCALE GENOMIC DNA]</scope>
    <source>
        <strain evidence="6 7">EXF-6656</strain>
    </source>
</reference>
<evidence type="ECO:0000313" key="7">
    <source>
        <dbReference type="Proteomes" id="UP000281245"/>
    </source>
</evidence>
<dbReference type="EMBL" id="QWIJ01000128">
    <property type="protein sequence ID" value="RMX87188.1"/>
    <property type="molecule type" value="Genomic_DNA"/>
</dbReference>
<evidence type="ECO:0000256" key="3">
    <source>
        <dbReference type="ARBA" id="ARBA00023002"/>
    </source>
</evidence>
<dbReference type="InterPro" id="IPR051402">
    <property type="entry name" value="KPR-Related"/>
</dbReference>
<feature type="domain" description="Ketopantoate reductase N-terminal" evidence="4">
    <location>
        <begin position="44"/>
        <end position="200"/>
    </location>
</feature>
<dbReference type="Proteomes" id="UP000281245">
    <property type="component" value="Unassembled WGS sequence"/>
</dbReference>
<name>A0A3M6X9N4_HORWE</name>
<proteinExistence type="inferred from homology"/>
<keyword evidence="3" id="KW-0560">Oxidoreductase</keyword>
<dbReference type="PANTHER" id="PTHR21708">
    <property type="entry name" value="PROBABLE 2-DEHYDROPANTOATE 2-REDUCTASE"/>
    <property type="match status" value="1"/>
</dbReference>
<dbReference type="Gene3D" id="1.10.1040.10">
    <property type="entry name" value="N-(1-d-carboxylethyl)-l-norvaline Dehydrogenase, domain 2"/>
    <property type="match status" value="1"/>
</dbReference>
<dbReference type="InterPro" id="IPR008927">
    <property type="entry name" value="6-PGluconate_DH-like_C_sf"/>
</dbReference>
<dbReference type="NCBIfam" id="TIGR00745">
    <property type="entry name" value="apbA_panE"/>
    <property type="match status" value="1"/>
</dbReference>
<evidence type="ECO:0000313" key="6">
    <source>
        <dbReference type="EMBL" id="RMX87188.1"/>
    </source>
</evidence>
<dbReference type="InterPro" id="IPR013752">
    <property type="entry name" value="KPA_reductase"/>
</dbReference>
<dbReference type="InterPro" id="IPR003710">
    <property type="entry name" value="ApbA"/>
</dbReference>
<dbReference type="SUPFAM" id="SSF48179">
    <property type="entry name" value="6-phosphogluconate dehydrogenase C-terminal domain-like"/>
    <property type="match status" value="1"/>
</dbReference>
<dbReference type="InterPro" id="IPR036291">
    <property type="entry name" value="NAD(P)-bd_dom_sf"/>
</dbReference>
<dbReference type="PANTHER" id="PTHR21708:SF30">
    <property type="entry name" value="2-DEHYDROPANTOATE 2-REDUCTASE-RELATED"/>
    <property type="match status" value="1"/>
</dbReference>
<evidence type="ECO:0000259" key="5">
    <source>
        <dbReference type="Pfam" id="PF08546"/>
    </source>
</evidence>
<comment type="similarity">
    <text evidence="1">Belongs to the ketopantoate reductase family.</text>
</comment>
<dbReference type="GO" id="GO:0005737">
    <property type="term" value="C:cytoplasm"/>
    <property type="evidence" value="ECO:0007669"/>
    <property type="project" value="TreeGrafter"/>
</dbReference>
<evidence type="ECO:0000256" key="2">
    <source>
        <dbReference type="ARBA" id="ARBA00022857"/>
    </source>
</evidence>
<dbReference type="OrthoDB" id="3609at2759"/>
<keyword evidence="2" id="KW-0521">NADP</keyword>
<dbReference type="GO" id="GO:0015940">
    <property type="term" value="P:pantothenate biosynthetic process"/>
    <property type="evidence" value="ECO:0007669"/>
    <property type="project" value="InterPro"/>
</dbReference>
<dbReference type="Pfam" id="PF02558">
    <property type="entry name" value="ApbA"/>
    <property type="match status" value="1"/>
</dbReference>
<dbReference type="InterPro" id="IPR013328">
    <property type="entry name" value="6PGD_dom2"/>
</dbReference>
<dbReference type="FunFam" id="1.10.1040.10:FF:000017">
    <property type="entry name" value="2-dehydropantoate 2-reductase"/>
    <property type="match status" value="1"/>
</dbReference>
<dbReference type="Gene3D" id="3.40.50.720">
    <property type="entry name" value="NAD(P)-binding Rossmann-like Domain"/>
    <property type="match status" value="1"/>
</dbReference>
<accession>A0A3M6X9N4</accession>
<feature type="domain" description="Ketopantoate reductase C-terminal" evidence="5">
    <location>
        <begin position="236"/>
        <end position="357"/>
    </location>
</feature>
<evidence type="ECO:0000259" key="4">
    <source>
        <dbReference type="Pfam" id="PF02558"/>
    </source>
</evidence>
<dbReference type="VEuPathDB" id="FungiDB:BTJ68_06748"/>
<protein>
    <recommendedName>
        <fullName evidence="8">2-dehydropantoate 2-reductase</fullName>
    </recommendedName>
</protein>
<evidence type="ECO:0000256" key="1">
    <source>
        <dbReference type="ARBA" id="ARBA00007870"/>
    </source>
</evidence>
<gene>
    <name evidence="6" type="ORF">D0869_02541</name>
</gene>
<evidence type="ECO:0008006" key="8">
    <source>
        <dbReference type="Google" id="ProtNLM"/>
    </source>
</evidence>
<dbReference type="AlphaFoldDB" id="A0A3M6X9N4"/>
<dbReference type="InterPro" id="IPR013332">
    <property type="entry name" value="KPR_N"/>
</dbReference>
<comment type="caution">
    <text evidence="6">The sequence shown here is derived from an EMBL/GenBank/DDBJ whole genome shotgun (WGS) entry which is preliminary data.</text>
</comment>
<dbReference type="Pfam" id="PF08546">
    <property type="entry name" value="ApbA_C"/>
    <property type="match status" value="1"/>
</dbReference>